<evidence type="ECO:0000259" key="9">
    <source>
        <dbReference type="PROSITE" id="PS51285"/>
    </source>
</evidence>
<evidence type="ECO:0000256" key="2">
    <source>
        <dbReference type="ARBA" id="ARBA00022679"/>
    </source>
</evidence>
<organism evidence="10 11">
    <name type="scientific">Euplotes crassus</name>
    <dbReference type="NCBI Taxonomy" id="5936"/>
    <lineage>
        <taxon>Eukaryota</taxon>
        <taxon>Sar</taxon>
        <taxon>Alveolata</taxon>
        <taxon>Ciliophora</taxon>
        <taxon>Intramacronucleata</taxon>
        <taxon>Spirotrichea</taxon>
        <taxon>Hypotrichia</taxon>
        <taxon>Euplotida</taxon>
        <taxon>Euplotidae</taxon>
        <taxon>Moneuplotes</taxon>
    </lineage>
</organism>
<dbReference type="GO" id="GO:0005952">
    <property type="term" value="C:cAMP-dependent protein kinase complex"/>
    <property type="evidence" value="ECO:0007669"/>
    <property type="project" value="TreeGrafter"/>
</dbReference>
<dbReference type="InterPro" id="IPR000719">
    <property type="entry name" value="Prot_kinase_dom"/>
</dbReference>
<keyword evidence="4" id="KW-0418">Kinase</keyword>
<evidence type="ECO:0000313" key="10">
    <source>
        <dbReference type="EMBL" id="CAI2364561.1"/>
    </source>
</evidence>
<keyword evidence="2" id="KW-0808">Transferase</keyword>
<evidence type="ECO:0000256" key="5">
    <source>
        <dbReference type="ARBA" id="ARBA00022840"/>
    </source>
</evidence>
<comment type="similarity">
    <text evidence="7">Belongs to the protein kinase superfamily.</text>
</comment>
<dbReference type="PANTHER" id="PTHR24353">
    <property type="entry name" value="CYCLIC NUCLEOTIDE-DEPENDENT PROTEIN KINASE"/>
    <property type="match status" value="1"/>
</dbReference>
<dbReference type="InterPro" id="IPR017441">
    <property type="entry name" value="Protein_kinase_ATP_BS"/>
</dbReference>
<keyword evidence="5 6" id="KW-0067">ATP-binding</keyword>
<dbReference type="Pfam" id="PF00069">
    <property type="entry name" value="Pkinase"/>
    <property type="match status" value="1"/>
</dbReference>
<dbReference type="GO" id="GO:0004691">
    <property type="term" value="F:cAMP-dependent protein kinase activity"/>
    <property type="evidence" value="ECO:0007669"/>
    <property type="project" value="TreeGrafter"/>
</dbReference>
<proteinExistence type="inferred from homology"/>
<accession>A0AAD1XB79</accession>
<dbReference type="SMART" id="SM00220">
    <property type="entry name" value="S_TKc"/>
    <property type="match status" value="1"/>
</dbReference>
<dbReference type="Proteomes" id="UP001295684">
    <property type="component" value="Unassembled WGS sequence"/>
</dbReference>
<evidence type="ECO:0000256" key="7">
    <source>
        <dbReference type="RuleBase" id="RU000304"/>
    </source>
</evidence>
<dbReference type="Gene3D" id="3.30.200.20">
    <property type="entry name" value="Phosphorylase Kinase, domain 1"/>
    <property type="match status" value="1"/>
</dbReference>
<dbReference type="PROSITE" id="PS51285">
    <property type="entry name" value="AGC_KINASE_CTER"/>
    <property type="match status" value="1"/>
</dbReference>
<keyword evidence="3 6" id="KW-0547">Nucleotide-binding</keyword>
<evidence type="ECO:0000259" key="8">
    <source>
        <dbReference type="PROSITE" id="PS50011"/>
    </source>
</evidence>
<feature type="domain" description="Protein kinase" evidence="8">
    <location>
        <begin position="37"/>
        <end position="292"/>
    </location>
</feature>
<protein>
    <submittedName>
        <fullName evidence="10">Uncharacterized protein</fullName>
    </submittedName>
</protein>
<keyword evidence="11" id="KW-1185">Reference proteome</keyword>
<dbReference type="SUPFAM" id="SSF56112">
    <property type="entry name" value="Protein kinase-like (PK-like)"/>
    <property type="match status" value="1"/>
</dbReference>
<dbReference type="PROSITE" id="PS50011">
    <property type="entry name" value="PROTEIN_KINASE_DOM"/>
    <property type="match status" value="1"/>
</dbReference>
<sequence length="348" mass="40340">MIKQKELITTSSTSFTSTCLDVDENSLIDEEGDLYGLKFDRVIGEGAWGTVWHATNPSGDESYAVKVMSKHSLLKERQQDHAHRERKILPKLDHPFIVSFTKFYQDTRCLYFVQEFINGGEFHLLLTQNRFLEAPAGQFYAAQIATTLSYIHSQGIVYRDLKPENMMIGKDGYLKIIDFGLSKRIEKEKYSTGKTLTMCGTPNYIAPEILQSKPYGYEADWWSYGVVLYEIFYGQMPFQGNNPSELFKNILNGKPRLSPRIDNRINKLIKGLLRKDPKKRYGAKKVLEHEFFKSMDFEKLQKKKLEVPFFPSVKSESDTKNFAKIKVPRFNMDNCPELSPEEDIFQNW</sequence>
<dbReference type="InterPro" id="IPR008271">
    <property type="entry name" value="Ser/Thr_kinase_AS"/>
</dbReference>
<feature type="binding site" evidence="6">
    <location>
        <position position="66"/>
    </location>
    <ligand>
        <name>ATP</name>
        <dbReference type="ChEBI" id="CHEBI:30616"/>
    </ligand>
</feature>
<dbReference type="InterPro" id="IPR011009">
    <property type="entry name" value="Kinase-like_dom_sf"/>
</dbReference>
<dbReference type="Gene3D" id="1.10.510.10">
    <property type="entry name" value="Transferase(Phosphotransferase) domain 1"/>
    <property type="match status" value="1"/>
</dbReference>
<dbReference type="PANTHER" id="PTHR24353:SF37">
    <property type="entry name" value="CAMP-DEPENDENT PROTEIN KINASE CATALYTIC SUBUNIT PRKX"/>
    <property type="match status" value="1"/>
</dbReference>
<evidence type="ECO:0000256" key="4">
    <source>
        <dbReference type="ARBA" id="ARBA00022777"/>
    </source>
</evidence>
<reference evidence="10" key="1">
    <citation type="submission" date="2023-07" db="EMBL/GenBank/DDBJ databases">
        <authorList>
            <consortium name="AG Swart"/>
            <person name="Singh M."/>
            <person name="Singh A."/>
            <person name="Seah K."/>
            <person name="Emmerich C."/>
        </authorList>
    </citation>
    <scope>NUCLEOTIDE SEQUENCE</scope>
    <source>
        <strain evidence="10">DP1</strain>
    </source>
</reference>
<dbReference type="GO" id="GO:0005524">
    <property type="term" value="F:ATP binding"/>
    <property type="evidence" value="ECO:0007669"/>
    <property type="project" value="UniProtKB-UniRule"/>
</dbReference>
<comment type="caution">
    <text evidence="10">The sequence shown here is derived from an EMBL/GenBank/DDBJ whole genome shotgun (WGS) entry which is preliminary data.</text>
</comment>
<name>A0AAD1XB79_EUPCR</name>
<dbReference type="EMBL" id="CAMPGE010005716">
    <property type="protein sequence ID" value="CAI2364561.1"/>
    <property type="molecule type" value="Genomic_DNA"/>
</dbReference>
<evidence type="ECO:0000256" key="1">
    <source>
        <dbReference type="ARBA" id="ARBA00022527"/>
    </source>
</evidence>
<dbReference type="PROSITE" id="PS00107">
    <property type="entry name" value="PROTEIN_KINASE_ATP"/>
    <property type="match status" value="1"/>
</dbReference>
<feature type="domain" description="AGC-kinase C-terminal" evidence="9">
    <location>
        <begin position="293"/>
        <end position="348"/>
    </location>
</feature>
<evidence type="ECO:0000313" key="11">
    <source>
        <dbReference type="Proteomes" id="UP001295684"/>
    </source>
</evidence>
<gene>
    <name evidence="10" type="ORF">ECRASSUSDP1_LOCUS5906</name>
</gene>
<dbReference type="PROSITE" id="PS00108">
    <property type="entry name" value="PROTEIN_KINASE_ST"/>
    <property type="match status" value="1"/>
</dbReference>
<evidence type="ECO:0000256" key="3">
    <source>
        <dbReference type="ARBA" id="ARBA00022741"/>
    </source>
</evidence>
<dbReference type="InterPro" id="IPR000961">
    <property type="entry name" value="AGC-kinase_C"/>
</dbReference>
<keyword evidence="1 7" id="KW-0723">Serine/threonine-protein kinase</keyword>
<evidence type="ECO:0000256" key="6">
    <source>
        <dbReference type="PROSITE-ProRule" id="PRU10141"/>
    </source>
</evidence>
<dbReference type="AlphaFoldDB" id="A0AAD1XB79"/>
<dbReference type="FunFam" id="1.10.510.10:FF:000008">
    <property type="entry name" value="Non-specific serine/threonine protein kinase"/>
    <property type="match status" value="1"/>
</dbReference>